<dbReference type="Proteomes" id="UP000242474">
    <property type="component" value="Unassembled WGS sequence"/>
</dbReference>
<dbReference type="Pfam" id="PF00083">
    <property type="entry name" value="Sugar_tr"/>
    <property type="match status" value="1"/>
</dbReference>
<dbReference type="InterPro" id="IPR005829">
    <property type="entry name" value="Sugar_transporter_CS"/>
</dbReference>
<keyword evidence="3 6" id="KW-0812">Transmembrane</keyword>
<dbReference type="PROSITE" id="PS00216">
    <property type="entry name" value="SUGAR_TRANSPORT_1"/>
    <property type="match status" value="1"/>
</dbReference>
<feature type="transmembrane region" description="Helical" evidence="6">
    <location>
        <begin position="388"/>
        <end position="406"/>
    </location>
</feature>
<feature type="transmembrane region" description="Helical" evidence="6">
    <location>
        <begin position="357"/>
        <end position="381"/>
    </location>
</feature>
<dbReference type="SUPFAM" id="SSF103473">
    <property type="entry name" value="MFS general substrate transporter"/>
    <property type="match status" value="1"/>
</dbReference>
<dbReference type="EMBL" id="KZ303505">
    <property type="protein sequence ID" value="PIA15666.1"/>
    <property type="molecule type" value="Genomic_DNA"/>
</dbReference>
<sequence length="538" mass="57846">MAFADTSDNRAWLSAANNGKDKKYAISETDEHGISHVDSRYSRLNRSLLLCAIVAAISSINCGWVIGSINIPSLVIEECASGPETWTNGFPSCIPMSSTLWGLVVGLTPLGAWAGSMFSGIAADRFGRKRMLMYNNAFYVAGALLSCTATSIAQLSIGRFVSGIGCGVAANVVSTYNSEVSTVRSRGFLGGFQQLMIILGVFFSQVVSIGLSNAPLWRVLFAISAAIAIGQTLLLFFIPESPKFLVSNGSIEESQAALQKLRKGLDISMEFDDLLTTIEASKDGGQASKDDSQILKPPMWQVISGKTEVDLRHLVFSVLFLMLSQQWSGAKGVMFYSTEVLSKTFHLSDDEIKQIPTIAQLLTLGIGGVGAVAVIIGMYILDKVGRRSVLILSSFATTICAALIVVGSKLDIGPMVAAAMYLFNFVFQAGAGFIPYLCASELLPYYALGSISGLATSVNCLTLFVVSFIFPILDKAIGEYLFVPFIVTNFMTFLFGVFMMPEAKGKSVAEVVHEYKGPVRFVAGPFNKHRQPESPVAA</sequence>
<dbReference type="InterPro" id="IPR045263">
    <property type="entry name" value="GLUT"/>
</dbReference>
<feature type="transmembrane region" description="Helical" evidence="6">
    <location>
        <begin position="418"/>
        <end position="438"/>
    </location>
</feature>
<feature type="transmembrane region" description="Helical" evidence="6">
    <location>
        <begin position="48"/>
        <end position="67"/>
    </location>
</feature>
<feature type="transmembrane region" description="Helical" evidence="6">
    <location>
        <begin position="100"/>
        <end position="121"/>
    </location>
</feature>
<evidence type="ECO:0000256" key="4">
    <source>
        <dbReference type="ARBA" id="ARBA00022989"/>
    </source>
</evidence>
<dbReference type="PANTHER" id="PTHR23503">
    <property type="entry name" value="SOLUTE CARRIER FAMILY 2"/>
    <property type="match status" value="1"/>
</dbReference>
<keyword evidence="4 6" id="KW-1133">Transmembrane helix</keyword>
<dbReference type="OrthoDB" id="6612291at2759"/>
<dbReference type="STRING" id="763665.A0A2G5B9H1"/>
<dbReference type="InterPro" id="IPR036259">
    <property type="entry name" value="MFS_trans_sf"/>
</dbReference>
<dbReference type="InterPro" id="IPR005828">
    <property type="entry name" value="MFS_sugar_transport-like"/>
</dbReference>
<dbReference type="Gene3D" id="1.20.1250.20">
    <property type="entry name" value="MFS general substrate transporter like domains"/>
    <property type="match status" value="1"/>
</dbReference>
<feature type="domain" description="Major facilitator superfamily (MFS) profile" evidence="7">
    <location>
        <begin position="47"/>
        <end position="504"/>
    </location>
</feature>
<organism evidence="8 9">
    <name type="scientific">Coemansia reversa (strain ATCC 12441 / NRRL 1564)</name>
    <dbReference type="NCBI Taxonomy" id="763665"/>
    <lineage>
        <taxon>Eukaryota</taxon>
        <taxon>Fungi</taxon>
        <taxon>Fungi incertae sedis</taxon>
        <taxon>Zoopagomycota</taxon>
        <taxon>Kickxellomycotina</taxon>
        <taxon>Kickxellomycetes</taxon>
        <taxon>Kickxellales</taxon>
        <taxon>Kickxellaceae</taxon>
        <taxon>Coemansia</taxon>
    </lineage>
</organism>
<dbReference type="AlphaFoldDB" id="A0A2G5B9H1"/>
<dbReference type="GO" id="GO:0015149">
    <property type="term" value="F:hexose transmembrane transporter activity"/>
    <property type="evidence" value="ECO:0007669"/>
    <property type="project" value="TreeGrafter"/>
</dbReference>
<evidence type="ECO:0000256" key="2">
    <source>
        <dbReference type="ARBA" id="ARBA00022448"/>
    </source>
</evidence>
<gene>
    <name evidence="8" type="ORF">COEREDRAFT_102731</name>
</gene>
<proteinExistence type="predicted"/>
<evidence type="ECO:0000313" key="8">
    <source>
        <dbReference type="EMBL" id="PIA15666.1"/>
    </source>
</evidence>
<evidence type="ECO:0000256" key="3">
    <source>
        <dbReference type="ARBA" id="ARBA00022692"/>
    </source>
</evidence>
<feature type="transmembrane region" description="Helical" evidence="6">
    <location>
        <begin position="188"/>
        <end position="211"/>
    </location>
</feature>
<keyword evidence="2" id="KW-0813">Transport</keyword>
<evidence type="ECO:0000256" key="5">
    <source>
        <dbReference type="ARBA" id="ARBA00023136"/>
    </source>
</evidence>
<accession>A0A2G5B9H1</accession>
<dbReference type="PROSITE" id="PS00217">
    <property type="entry name" value="SUGAR_TRANSPORT_2"/>
    <property type="match status" value="1"/>
</dbReference>
<dbReference type="PROSITE" id="PS50850">
    <property type="entry name" value="MFS"/>
    <property type="match status" value="1"/>
</dbReference>
<reference evidence="8 9" key="1">
    <citation type="journal article" date="2015" name="Genome Biol. Evol.">
        <title>Phylogenomic analyses indicate that early fungi evolved digesting cell walls of algal ancestors of land plants.</title>
        <authorList>
            <person name="Chang Y."/>
            <person name="Wang S."/>
            <person name="Sekimoto S."/>
            <person name="Aerts A.L."/>
            <person name="Choi C."/>
            <person name="Clum A."/>
            <person name="LaButti K.M."/>
            <person name="Lindquist E.A."/>
            <person name="Yee Ngan C."/>
            <person name="Ohm R.A."/>
            <person name="Salamov A.A."/>
            <person name="Grigoriev I.V."/>
            <person name="Spatafora J.W."/>
            <person name="Berbee M.L."/>
        </authorList>
    </citation>
    <scope>NUCLEOTIDE SEQUENCE [LARGE SCALE GENOMIC DNA]</scope>
    <source>
        <strain evidence="8 9">NRRL 1564</strain>
    </source>
</reference>
<evidence type="ECO:0000259" key="7">
    <source>
        <dbReference type="PROSITE" id="PS50850"/>
    </source>
</evidence>
<keyword evidence="5 6" id="KW-0472">Membrane</keyword>
<dbReference type="GO" id="GO:0016020">
    <property type="term" value="C:membrane"/>
    <property type="evidence" value="ECO:0007669"/>
    <property type="project" value="UniProtKB-SubCell"/>
</dbReference>
<feature type="transmembrane region" description="Helical" evidence="6">
    <location>
        <begin position="133"/>
        <end position="153"/>
    </location>
</feature>
<feature type="transmembrane region" description="Helical" evidence="6">
    <location>
        <begin position="482"/>
        <end position="500"/>
    </location>
</feature>
<protein>
    <submittedName>
        <fullName evidence="8">General substrate transporter</fullName>
    </submittedName>
</protein>
<evidence type="ECO:0000256" key="1">
    <source>
        <dbReference type="ARBA" id="ARBA00004141"/>
    </source>
</evidence>
<feature type="transmembrane region" description="Helical" evidence="6">
    <location>
        <begin position="217"/>
        <end position="238"/>
    </location>
</feature>
<comment type="subcellular location">
    <subcellularLocation>
        <location evidence="1">Membrane</location>
        <topology evidence="1">Multi-pass membrane protein</topology>
    </subcellularLocation>
</comment>
<evidence type="ECO:0000313" key="9">
    <source>
        <dbReference type="Proteomes" id="UP000242474"/>
    </source>
</evidence>
<feature type="transmembrane region" description="Helical" evidence="6">
    <location>
        <begin position="445"/>
        <end position="470"/>
    </location>
</feature>
<evidence type="ECO:0000256" key="6">
    <source>
        <dbReference type="SAM" id="Phobius"/>
    </source>
</evidence>
<name>A0A2G5B9H1_COERN</name>
<dbReference type="InterPro" id="IPR020846">
    <property type="entry name" value="MFS_dom"/>
</dbReference>
<keyword evidence="9" id="KW-1185">Reference proteome</keyword>
<dbReference type="PANTHER" id="PTHR23503:SF8">
    <property type="entry name" value="FACILITATED GLUCOSE TRANSPORTER PROTEIN 1"/>
    <property type="match status" value="1"/>
</dbReference>